<dbReference type="AlphaFoldDB" id="A0A2W3YUX8"/>
<evidence type="ECO:0000256" key="1">
    <source>
        <dbReference type="SAM" id="MobiDB-lite"/>
    </source>
</evidence>
<dbReference type="RefSeq" id="WP_111248354.1">
    <property type="nucleotide sequence ID" value="NZ_PIEU01000100.1"/>
</dbReference>
<gene>
    <name evidence="2" type="ORF">CI088_11965</name>
</gene>
<sequence>MAVEQIKETDTLNQGSVKINAVLDQSNASSEKVDAYKTELTEGVKQAKEIAENAGNQAKEIAEEAGENANKKADQAIAASKTAVDTSNRAIGTANQNKQDFDALRNEFEDVVAESGDSTPEIVQARTDTQGIKQTTLQARLIKDFGDRLTSADAVQMFSGPINTSKTMDFSGKTTGNKSSNPHVAYADNSSTSLKTPTASWTEMNQEEYNKVAGRDDTGVSTESMRNGIVPQQRYEFDILETVKQLAPNIFDGLDIGESVKFVKDNFISFSLNTRSKASSSGNKVLKVATYLESANTYTTQIQQNAADYTDFKIDINDSNFISSDGKLNVLVYTDSANGVTASLVDTDYIGTQLTISLNPLTVLETSGFVKKSYVESEVSNLATKTELDEHTENDDNPHNVSKSQIGLGLVENYSVATQEEAEIGEVSNKYMTPVRVFQAISEWVKGKFVGKVGDEDVGGVKNFTSIPQINNIPIAVDRGVAYKEITLNTSTNANIKSGFIRLWRVGNLVTVGIYLSLSGPVRWANLAPFPKGFVPQSPGSFGVPLGSNGGEQLAATLYGGSGNFRLLTAGSLPSSGYDFQGTGIYYTESDFPS</sequence>
<evidence type="ECO:0000313" key="2">
    <source>
        <dbReference type="EMBL" id="PZL71708.1"/>
    </source>
</evidence>
<dbReference type="EMBL" id="PIEU01000100">
    <property type="protein sequence ID" value="PZL71708.1"/>
    <property type="molecule type" value="Genomic_DNA"/>
</dbReference>
<reference evidence="2 3" key="1">
    <citation type="submission" date="2017-11" db="EMBL/GenBank/DDBJ databases">
        <title>Draft genome sequence of Enterococcus plantarum TRW2 strain isolated from lettuce.</title>
        <authorList>
            <person name="Kim E.B."/>
            <person name="Marco M.L."/>
            <person name="Williams T.R."/>
            <person name="You I.H."/>
        </authorList>
    </citation>
    <scope>NUCLEOTIDE SEQUENCE [LARGE SCALE GENOMIC DNA]</scope>
    <source>
        <strain evidence="2 3">TRW2</strain>
    </source>
</reference>
<accession>A0A2W3YUX8</accession>
<feature type="region of interest" description="Disordered" evidence="1">
    <location>
        <begin position="172"/>
        <end position="196"/>
    </location>
</feature>
<evidence type="ECO:0000313" key="3">
    <source>
        <dbReference type="Proteomes" id="UP000249828"/>
    </source>
</evidence>
<name>A0A2W3YUX8_9ENTE</name>
<dbReference type="Proteomes" id="UP000249828">
    <property type="component" value="Unassembled WGS sequence"/>
</dbReference>
<keyword evidence="3" id="KW-1185">Reference proteome</keyword>
<protein>
    <submittedName>
        <fullName evidence="2">Uncharacterized protein</fullName>
    </submittedName>
</protein>
<comment type="caution">
    <text evidence="2">The sequence shown here is derived from an EMBL/GenBank/DDBJ whole genome shotgun (WGS) entry which is preliminary data.</text>
</comment>
<proteinExistence type="predicted"/>
<organism evidence="2 3">
    <name type="scientific">Enterococcus plantarum</name>
    <dbReference type="NCBI Taxonomy" id="1077675"/>
    <lineage>
        <taxon>Bacteria</taxon>
        <taxon>Bacillati</taxon>
        <taxon>Bacillota</taxon>
        <taxon>Bacilli</taxon>
        <taxon>Lactobacillales</taxon>
        <taxon>Enterococcaceae</taxon>
        <taxon>Enterococcus</taxon>
    </lineage>
</organism>